<name>A0AA41PTZ9_9ACTN</name>
<reference evidence="1" key="1">
    <citation type="submission" date="2022-01" db="EMBL/GenBank/DDBJ databases">
        <title>Genome-Based Taxonomic Classification of the Phylum Actinobacteria.</title>
        <authorList>
            <person name="Gao Y."/>
        </authorList>
    </citation>
    <scope>NUCLEOTIDE SEQUENCE</scope>
    <source>
        <strain evidence="1">KLBMP 8922</strain>
    </source>
</reference>
<dbReference type="EMBL" id="JAKFHA010000001">
    <property type="protein sequence ID" value="MCF2525844.1"/>
    <property type="molecule type" value="Genomic_DNA"/>
</dbReference>
<organism evidence="1 2">
    <name type="scientific">Yinghuangia soli</name>
    <dbReference type="NCBI Taxonomy" id="2908204"/>
    <lineage>
        <taxon>Bacteria</taxon>
        <taxon>Bacillati</taxon>
        <taxon>Actinomycetota</taxon>
        <taxon>Actinomycetes</taxon>
        <taxon>Kitasatosporales</taxon>
        <taxon>Streptomycetaceae</taxon>
        <taxon>Yinghuangia</taxon>
    </lineage>
</organism>
<dbReference type="Pfam" id="PF13376">
    <property type="entry name" value="OmdA"/>
    <property type="match status" value="1"/>
</dbReference>
<evidence type="ECO:0000313" key="2">
    <source>
        <dbReference type="Proteomes" id="UP001165378"/>
    </source>
</evidence>
<comment type="caution">
    <text evidence="1">The sequence shown here is derived from an EMBL/GenBank/DDBJ whole genome shotgun (WGS) entry which is preliminary data.</text>
</comment>
<dbReference type="AlphaFoldDB" id="A0AA41PTZ9"/>
<dbReference type="RefSeq" id="WP_235050452.1">
    <property type="nucleotide sequence ID" value="NZ_JAKFHA010000001.1"/>
</dbReference>
<evidence type="ECO:0000313" key="1">
    <source>
        <dbReference type="EMBL" id="MCF2525844.1"/>
    </source>
</evidence>
<dbReference type="Proteomes" id="UP001165378">
    <property type="component" value="Unassembled WGS sequence"/>
</dbReference>
<protein>
    <submittedName>
        <fullName evidence="1">YdeI/OmpD-associated family protein</fullName>
    </submittedName>
</protein>
<proteinExistence type="predicted"/>
<keyword evidence="2" id="KW-1185">Reference proteome</keyword>
<accession>A0AA41PTZ9</accession>
<sequence>MPDLQPAPEVCHAADPDEWRAWLAANSRTEKEVWLRIPHKDSGVPGLTYGIAIEHALCYGWIDSLARKHDAHSSRLRFSPRNPRSTWSSVNRERVARMTAAGLMTPAGQDLIDLAKAKGTWEPVPEADAFTVPDDLRAALGRDEAAQRNFAAFPPSSRRLILQWIATAKRPETRERRVVRTAELASRNIRANHPA</sequence>
<gene>
    <name evidence="1" type="ORF">LZ495_01200</name>
</gene>